<keyword evidence="3" id="KW-0433">Leucine-rich repeat</keyword>
<dbReference type="Proteomes" id="UP000050795">
    <property type="component" value="Unassembled WGS sequence"/>
</dbReference>
<dbReference type="GO" id="GO:0005576">
    <property type="term" value="C:extracellular region"/>
    <property type="evidence" value="ECO:0007669"/>
    <property type="project" value="UniProtKB-SubCell"/>
</dbReference>
<dbReference type="Pfam" id="PF03098">
    <property type="entry name" value="An_peroxidase"/>
    <property type="match status" value="2"/>
</dbReference>
<feature type="domain" description="Ig-like" evidence="15">
    <location>
        <begin position="297"/>
        <end position="381"/>
    </location>
</feature>
<evidence type="ECO:0000256" key="5">
    <source>
        <dbReference type="ARBA" id="ARBA00022729"/>
    </source>
</evidence>
<evidence type="ECO:0000256" key="7">
    <source>
        <dbReference type="ARBA" id="ARBA00023002"/>
    </source>
</evidence>
<accession>A0AA85KEE0</accession>
<sequence>MLPLIVYTFTVLFQFILTAAGECPKRCMCMGQTIHCQNVGFRAIPRLPSIVPSPGGGVLQYLTIVENSIMRLEKASFEGHLDLLRLELYSNQIVWISVEAFTGLPMLKSLILRSNRLAYLPQDVFTPVYMIEELDLSDNQLKHIPFSVEGLIYLKRLSLGGNPIYCPCEIVDFALSLMYVEQKSSRATCHNPPQVRNIRLSDLADRLRTLVNQTRILGYRTVSEPERSSAIYSPPFFFEPEILRRYWPWPHCPREDFGGRTPKLLTKSDNHYETEDQNSNNLLVSNQNTTLYSENKPPVLAVHLRNVKVVAGEVARFICRGESGTGGHINWILPNTATRYIRLYRRRQILEITEAHDYHEGSYTCVLSNVYGVVTSEAILQLIQPVKPTIIEAPPADDNSVAEHSILDLRCTAKGSPKPTISWVWQKETLPLQLVTGGRYIVRSHSTEISTLQFQFQKDLSIYSTDQYILAENENTETMSVLLVRNVTSEDAHGKYKCYVANRVGSARVSTVINVITENSNREWSIAQENKEDTINRDTKNMTLEYESVDGDELVRHIIEKARRRIEAAIKKTADRLRDTGRRRSSADIASLFRQPNRAALELAKAAEVYEAAIDEVTSILRQRNQKQFEFSKTDVMPDEFREIDDEIDPNSRDTLGVELNSDQLAIIAQLSGCQSAQQVDPCSRQLCFHLRYRSIDGTCNNLNHPRWGAALVPFRRLLPPKYENGMNTPIGWSSTRLYFGYPKPSARLVSRELLGNASLMMRQTKILEMFNKQTKMMKMNTKNKEEYKMSMMKGSHPQPSFTSASTTASNMRYNKDDMYSLNEEDIKDGMFNITMNKLFDEDEKYSGMLMQWGQFLDHDLDFTPVDASTSRFSDGLGCNETCVNDPPCFPILVPPNDPRIKHRCIGFARSSATCGSGSTSILLGKPRYREQLNQITAFIDASNVYGSDDFENSQLRETLFDEGKMREGMPTKAGKRLLPFNIRGQVDCQADPGQDFVPCFKAGDHRSNENLGLLSLHTLWLREHNRLADSLRTLNPHWSGDRIFHEARKIVGASMQAITYRAWLPIVLGPDGMKLLGTYNGYDDQTNPTISNAFATAAMRFGHTMVPPVVFRLNENWEPIEEGHLLLHQAFFAPDRLLKDGGMDPIVRGLLYNGIRDRSRNPSLNSELTERLFAMAHELALDLAALNVQRGRDHGLPSYTEYAYKVCGLGNSPHPSTFEELKPRISKKHVLEGLRRVYGHPGNIDLFTGGILEDLLPDARVGPTFACIIAEQFRKLRLGDRFWYEASGVFSPAQLAEIKRTGSSLSRIVCENSDNITQVPENAFIRPYRKQDLVDCSRISRMNLAVWKECPSTSGFLNTFHGTAYITDTGKLESVEATTQRRSRRDTSDVDHMLSSQTTCSNHETQQLKILSNRIQQLEEQISMLMKASHNTTSHSN</sequence>
<name>A0AA85KEE0_TRIRE</name>
<evidence type="ECO:0000256" key="14">
    <source>
        <dbReference type="SAM" id="SignalP"/>
    </source>
</evidence>
<evidence type="ECO:0000259" key="15">
    <source>
        <dbReference type="PROSITE" id="PS50835"/>
    </source>
</evidence>
<evidence type="ECO:0000313" key="17">
    <source>
        <dbReference type="WBParaSite" id="TREG1_88070.1"/>
    </source>
</evidence>
<evidence type="ECO:0000256" key="12">
    <source>
        <dbReference type="SAM" id="Coils"/>
    </source>
</evidence>
<reference evidence="16" key="1">
    <citation type="submission" date="2022-06" db="EMBL/GenBank/DDBJ databases">
        <authorList>
            <person name="Berger JAMES D."/>
            <person name="Berger JAMES D."/>
        </authorList>
    </citation>
    <scope>NUCLEOTIDE SEQUENCE [LARGE SCALE GENOMIC DNA]</scope>
</reference>
<keyword evidence="12" id="KW-0175">Coiled coil</keyword>
<dbReference type="InterPro" id="IPR007110">
    <property type="entry name" value="Ig-like_dom"/>
</dbReference>
<keyword evidence="9" id="KW-1015">Disulfide bond</keyword>
<keyword evidence="5 14" id="KW-0732">Signal</keyword>
<dbReference type="InterPro" id="IPR003598">
    <property type="entry name" value="Ig_sub2"/>
</dbReference>
<keyword evidence="6" id="KW-0677">Repeat</keyword>
<dbReference type="Gene3D" id="1.10.640.10">
    <property type="entry name" value="Haem peroxidase domain superfamily, animal type"/>
    <property type="match status" value="1"/>
</dbReference>
<protein>
    <recommendedName>
        <fullName evidence="15">Ig-like domain-containing protein</fullName>
    </recommendedName>
</protein>
<dbReference type="InterPro" id="IPR037120">
    <property type="entry name" value="Haem_peroxidase_sf_animal"/>
</dbReference>
<dbReference type="InterPro" id="IPR001611">
    <property type="entry name" value="Leu-rich_rpt"/>
</dbReference>
<keyword evidence="8 11" id="KW-0408">Iron</keyword>
<feature type="domain" description="Ig-like" evidence="15">
    <location>
        <begin position="388"/>
        <end position="514"/>
    </location>
</feature>
<feature type="chain" id="PRO_5041721110" description="Ig-like domain-containing protein" evidence="14">
    <location>
        <begin position="22"/>
        <end position="1438"/>
    </location>
</feature>
<organism evidence="16 17">
    <name type="scientific">Trichobilharzia regenti</name>
    <name type="common">Nasal bird schistosome</name>
    <dbReference type="NCBI Taxonomy" id="157069"/>
    <lineage>
        <taxon>Eukaryota</taxon>
        <taxon>Metazoa</taxon>
        <taxon>Spiralia</taxon>
        <taxon>Lophotrochozoa</taxon>
        <taxon>Platyhelminthes</taxon>
        <taxon>Trematoda</taxon>
        <taxon>Digenea</taxon>
        <taxon>Strigeidida</taxon>
        <taxon>Schistosomatoidea</taxon>
        <taxon>Schistosomatidae</taxon>
        <taxon>Trichobilharzia</taxon>
    </lineage>
</organism>
<keyword evidence="7" id="KW-0560">Oxidoreductase</keyword>
<evidence type="ECO:0000256" key="4">
    <source>
        <dbReference type="ARBA" id="ARBA00022617"/>
    </source>
</evidence>
<evidence type="ECO:0000256" key="13">
    <source>
        <dbReference type="SAM" id="MobiDB-lite"/>
    </source>
</evidence>
<comment type="subcellular location">
    <subcellularLocation>
        <location evidence="1">Secreted</location>
    </subcellularLocation>
</comment>
<feature type="coiled-coil region" evidence="12">
    <location>
        <begin position="1402"/>
        <end position="1429"/>
    </location>
</feature>
<dbReference type="SMART" id="SM00369">
    <property type="entry name" value="LRR_TYP"/>
    <property type="match status" value="3"/>
</dbReference>
<evidence type="ECO:0000256" key="1">
    <source>
        <dbReference type="ARBA" id="ARBA00004613"/>
    </source>
</evidence>
<dbReference type="SUPFAM" id="SSF52058">
    <property type="entry name" value="L domain-like"/>
    <property type="match status" value="1"/>
</dbReference>
<proteinExistence type="predicted"/>
<feature type="binding site" description="axial binding residue" evidence="11">
    <location>
        <position position="1104"/>
    </location>
    <ligand>
        <name>heme b</name>
        <dbReference type="ChEBI" id="CHEBI:60344"/>
    </ligand>
    <ligandPart>
        <name>Fe</name>
        <dbReference type="ChEBI" id="CHEBI:18248"/>
    </ligandPart>
</feature>
<dbReference type="PANTHER" id="PTHR11475">
    <property type="entry name" value="OXIDASE/PEROXIDASE"/>
    <property type="match status" value="1"/>
</dbReference>
<dbReference type="Gene3D" id="3.80.10.10">
    <property type="entry name" value="Ribonuclease Inhibitor"/>
    <property type="match status" value="1"/>
</dbReference>
<evidence type="ECO:0000256" key="6">
    <source>
        <dbReference type="ARBA" id="ARBA00022737"/>
    </source>
</evidence>
<dbReference type="GO" id="GO:0006979">
    <property type="term" value="P:response to oxidative stress"/>
    <property type="evidence" value="ECO:0007669"/>
    <property type="project" value="InterPro"/>
</dbReference>
<dbReference type="GO" id="GO:0020037">
    <property type="term" value="F:heme binding"/>
    <property type="evidence" value="ECO:0007669"/>
    <property type="project" value="InterPro"/>
</dbReference>
<evidence type="ECO:0000256" key="3">
    <source>
        <dbReference type="ARBA" id="ARBA00022614"/>
    </source>
</evidence>
<dbReference type="SMART" id="SM00409">
    <property type="entry name" value="IG"/>
    <property type="match status" value="2"/>
</dbReference>
<keyword evidence="16" id="KW-1185">Reference proteome</keyword>
<dbReference type="InterPro" id="IPR003591">
    <property type="entry name" value="Leu-rich_rpt_typical-subtyp"/>
</dbReference>
<dbReference type="PROSITE" id="PS50292">
    <property type="entry name" value="PEROXIDASE_3"/>
    <property type="match status" value="1"/>
</dbReference>
<dbReference type="Pfam" id="PF13855">
    <property type="entry name" value="LRR_8"/>
    <property type="match status" value="1"/>
</dbReference>
<feature type="signal peptide" evidence="14">
    <location>
        <begin position="1"/>
        <end position="21"/>
    </location>
</feature>
<evidence type="ECO:0000256" key="10">
    <source>
        <dbReference type="ARBA" id="ARBA00023180"/>
    </source>
</evidence>
<dbReference type="InterPro" id="IPR019791">
    <property type="entry name" value="Haem_peroxidase_animal"/>
</dbReference>
<dbReference type="InterPro" id="IPR034824">
    <property type="entry name" value="Peroxidasin_peroxidase"/>
</dbReference>
<dbReference type="Pfam" id="PF13927">
    <property type="entry name" value="Ig_3"/>
    <property type="match status" value="2"/>
</dbReference>
<dbReference type="InterPro" id="IPR032675">
    <property type="entry name" value="LRR_dom_sf"/>
</dbReference>
<evidence type="ECO:0000313" key="16">
    <source>
        <dbReference type="Proteomes" id="UP000050795"/>
    </source>
</evidence>
<keyword evidence="11" id="KW-0479">Metal-binding</keyword>
<dbReference type="InterPro" id="IPR010255">
    <property type="entry name" value="Haem_peroxidase_sf"/>
</dbReference>
<evidence type="ECO:0000256" key="9">
    <source>
        <dbReference type="ARBA" id="ARBA00023157"/>
    </source>
</evidence>
<evidence type="ECO:0000256" key="11">
    <source>
        <dbReference type="PIRSR" id="PIRSR619791-2"/>
    </source>
</evidence>
<dbReference type="CDD" id="cd09826">
    <property type="entry name" value="peroxidasin_like"/>
    <property type="match status" value="1"/>
</dbReference>
<dbReference type="CDD" id="cd00096">
    <property type="entry name" value="Ig"/>
    <property type="match status" value="1"/>
</dbReference>
<dbReference type="SUPFAM" id="SSF48113">
    <property type="entry name" value="Heme-dependent peroxidases"/>
    <property type="match status" value="1"/>
</dbReference>
<keyword evidence="10" id="KW-0325">Glycoprotein</keyword>
<reference evidence="17" key="2">
    <citation type="submission" date="2023-11" db="UniProtKB">
        <authorList>
            <consortium name="WormBaseParasite"/>
        </authorList>
    </citation>
    <scope>IDENTIFICATION</scope>
</reference>
<dbReference type="InterPro" id="IPR013783">
    <property type="entry name" value="Ig-like_fold"/>
</dbReference>
<dbReference type="SMART" id="SM00408">
    <property type="entry name" value="IGc2"/>
    <property type="match status" value="2"/>
</dbReference>
<feature type="region of interest" description="Disordered" evidence="13">
    <location>
        <begin position="1377"/>
        <end position="1400"/>
    </location>
</feature>
<dbReference type="PANTHER" id="PTHR11475:SF58">
    <property type="entry name" value="PEROXIDASIN"/>
    <property type="match status" value="1"/>
</dbReference>
<evidence type="ECO:0000256" key="8">
    <source>
        <dbReference type="ARBA" id="ARBA00023004"/>
    </source>
</evidence>
<keyword evidence="4 11" id="KW-0349">Heme</keyword>
<dbReference type="GO" id="GO:0046872">
    <property type="term" value="F:metal ion binding"/>
    <property type="evidence" value="ECO:0007669"/>
    <property type="project" value="UniProtKB-KW"/>
</dbReference>
<dbReference type="WBParaSite" id="TREG1_88070.1">
    <property type="protein sequence ID" value="TREG1_88070.1"/>
    <property type="gene ID" value="TREG1_88070"/>
</dbReference>
<dbReference type="SUPFAM" id="SSF48726">
    <property type="entry name" value="Immunoglobulin"/>
    <property type="match status" value="2"/>
</dbReference>
<keyword evidence="2" id="KW-0964">Secreted</keyword>
<dbReference type="FunFam" id="1.10.640.10:FF:000003">
    <property type="entry name" value="chorion peroxidase"/>
    <property type="match status" value="1"/>
</dbReference>
<dbReference type="PROSITE" id="PS50835">
    <property type="entry name" value="IG_LIKE"/>
    <property type="match status" value="2"/>
</dbReference>
<dbReference type="Gene3D" id="2.60.40.10">
    <property type="entry name" value="Immunoglobulins"/>
    <property type="match status" value="2"/>
</dbReference>
<dbReference type="InterPro" id="IPR036179">
    <property type="entry name" value="Ig-like_dom_sf"/>
</dbReference>
<evidence type="ECO:0000256" key="2">
    <source>
        <dbReference type="ARBA" id="ARBA00022525"/>
    </source>
</evidence>
<dbReference type="InterPro" id="IPR003599">
    <property type="entry name" value="Ig_sub"/>
</dbReference>
<dbReference type="GO" id="GO:0004601">
    <property type="term" value="F:peroxidase activity"/>
    <property type="evidence" value="ECO:0007669"/>
    <property type="project" value="InterPro"/>
</dbReference>